<protein>
    <submittedName>
        <fullName evidence="1">Phage tail protein</fullName>
    </submittedName>
</protein>
<sequence>MPIYLIDDFNALIGPVELPIVPGLGEQAPSNSVSLPTLLAEPEKGFSWALVDDEPQQLADCRGLMFRTEDGSEELWAKLGTPPETLTAKQWPGKYYIWQEGNWVVDEDARRLAFTSAALIVRDQCLQVAAKHIAPLQYAEEFGDITGPEKFRLLEWKRYSIEVNRIEQSPDYPFHIDWPPAPSDTFVK</sequence>
<dbReference type="STRING" id="1958950.BZK31_18850"/>
<accession>A0A1X0N2K3</accession>
<dbReference type="EMBL" id="MUIO01000075">
    <property type="protein sequence ID" value="ORC57737.1"/>
    <property type="molecule type" value="Genomic_DNA"/>
</dbReference>
<comment type="caution">
    <text evidence="1">The sequence shown here is derived from an EMBL/GenBank/DDBJ whole genome shotgun (WGS) entry which is preliminary data.</text>
</comment>
<gene>
    <name evidence="1" type="ORF">BZK31_18850</name>
</gene>
<dbReference type="RefSeq" id="WP_083184443.1">
    <property type="nucleotide sequence ID" value="NZ_CBCRZR010000024.1"/>
</dbReference>
<proteinExistence type="predicted"/>
<name>A0A1X0N2K3_9PSED</name>
<evidence type="ECO:0000313" key="1">
    <source>
        <dbReference type="EMBL" id="ORC57737.1"/>
    </source>
</evidence>
<dbReference type="OrthoDB" id="8596093at2"/>
<keyword evidence="2" id="KW-1185">Reference proteome</keyword>
<organism evidence="1 2">
    <name type="scientific">Pseudomonas floridensis</name>
    <dbReference type="NCBI Taxonomy" id="1958950"/>
    <lineage>
        <taxon>Bacteria</taxon>
        <taxon>Pseudomonadati</taxon>
        <taxon>Pseudomonadota</taxon>
        <taxon>Gammaproteobacteria</taxon>
        <taxon>Pseudomonadales</taxon>
        <taxon>Pseudomonadaceae</taxon>
        <taxon>Pseudomonas</taxon>
    </lineage>
</organism>
<dbReference type="AlphaFoldDB" id="A0A1X0N2K3"/>
<dbReference type="Pfam" id="PF02413">
    <property type="entry name" value="Caudo_TAP"/>
    <property type="match status" value="1"/>
</dbReference>
<dbReference type="InterPro" id="IPR003458">
    <property type="entry name" value="Phage_T4_Gp38_tail_assem"/>
</dbReference>
<evidence type="ECO:0000313" key="2">
    <source>
        <dbReference type="Proteomes" id="UP000192815"/>
    </source>
</evidence>
<reference evidence="2" key="1">
    <citation type="submission" date="2017-02" db="EMBL/GenBank/DDBJ databases">
        <title>Pseudomonas floridae sp. nov., a novel pathogenic bacterial species isolated from tomato.</title>
        <authorList>
            <person name="Timilsina S."/>
            <person name="Vallad G.E."/>
            <person name="Jones J.B."/>
        </authorList>
    </citation>
    <scope>NUCLEOTIDE SEQUENCE [LARGE SCALE GENOMIC DNA]</scope>
    <source>
        <strain evidence="2">GEV388</strain>
    </source>
</reference>
<dbReference type="Proteomes" id="UP000192815">
    <property type="component" value="Unassembled WGS sequence"/>
</dbReference>